<comment type="caution">
    <text evidence="2">The sequence shown here is derived from an EMBL/GenBank/DDBJ whole genome shotgun (WGS) entry which is preliminary data.</text>
</comment>
<dbReference type="GeneID" id="34588275"/>
<organism evidence="2 3">
    <name type="scientific">Fonsecaea nubica</name>
    <dbReference type="NCBI Taxonomy" id="856822"/>
    <lineage>
        <taxon>Eukaryota</taxon>
        <taxon>Fungi</taxon>
        <taxon>Dikarya</taxon>
        <taxon>Ascomycota</taxon>
        <taxon>Pezizomycotina</taxon>
        <taxon>Eurotiomycetes</taxon>
        <taxon>Chaetothyriomycetidae</taxon>
        <taxon>Chaetothyriales</taxon>
        <taxon>Herpotrichiellaceae</taxon>
        <taxon>Fonsecaea</taxon>
    </lineage>
</organism>
<keyword evidence="1" id="KW-0472">Membrane</keyword>
<dbReference type="EMBL" id="LVCJ01000026">
    <property type="protein sequence ID" value="OAL35951.1"/>
    <property type="molecule type" value="Genomic_DNA"/>
</dbReference>
<gene>
    <name evidence="2" type="ORF">AYO20_04857</name>
</gene>
<feature type="transmembrane region" description="Helical" evidence="1">
    <location>
        <begin position="97"/>
        <end position="116"/>
    </location>
</feature>
<accession>A0A178D443</accession>
<evidence type="ECO:0000313" key="3">
    <source>
        <dbReference type="Proteomes" id="UP000185904"/>
    </source>
</evidence>
<sequence length="156" mass="16780">MAPASSATTFFSPAQRAPAPIRLSSLPAGTPQISVHASSPPAILSPSLLRTANSNATPIPAGAAQQQAMRTIRKTRVCTLLPCGSTSIGTKKSLAKWAFNLLVMASSILGLAYMYVDNSRAAWTARKDFREDCFNQRVSSMCPPNPNHFPTRFLIF</sequence>
<keyword evidence="3" id="KW-1185">Reference proteome</keyword>
<keyword evidence="1" id="KW-0812">Transmembrane</keyword>
<keyword evidence="1" id="KW-1133">Transmembrane helix</keyword>
<reference evidence="2 3" key="1">
    <citation type="submission" date="2016-03" db="EMBL/GenBank/DDBJ databases">
        <title>The draft genome sequence of Fonsecaea nubica causative agent of cutaneous subcutaneous infection in human host.</title>
        <authorList>
            <person name="Costa F."/>
            <person name="Sybren D.H."/>
            <person name="Raittz R.T."/>
            <person name="Weiss V.A."/>
            <person name="Leao A.C."/>
            <person name="Gomes R."/>
            <person name="De Souza E.M."/>
            <person name="Pedrosa F.O."/>
            <person name="Steffens M.B."/>
            <person name="Bombassaro A."/>
            <person name="Tadra-Sfeir M.Z."/>
            <person name="Moreno L.F."/>
            <person name="Najafzadeh M.J."/>
            <person name="Felipe M.S."/>
            <person name="Teixeira M."/>
            <person name="Sun J."/>
            <person name="Xi L."/>
            <person name="Castro M.A."/>
            <person name="Vicente V.A."/>
        </authorList>
    </citation>
    <scope>NUCLEOTIDE SEQUENCE [LARGE SCALE GENOMIC DNA]</scope>
    <source>
        <strain evidence="2 3">CBS 269.64</strain>
    </source>
</reference>
<dbReference type="RefSeq" id="XP_022500963.1">
    <property type="nucleotide sequence ID" value="XM_022643152.1"/>
</dbReference>
<dbReference type="Proteomes" id="UP000185904">
    <property type="component" value="Unassembled WGS sequence"/>
</dbReference>
<dbReference type="AlphaFoldDB" id="A0A178D443"/>
<evidence type="ECO:0000313" key="2">
    <source>
        <dbReference type="EMBL" id="OAL35951.1"/>
    </source>
</evidence>
<protein>
    <submittedName>
        <fullName evidence="2">Uncharacterized protein</fullName>
    </submittedName>
</protein>
<dbReference type="OrthoDB" id="4161729at2759"/>
<evidence type="ECO:0000256" key="1">
    <source>
        <dbReference type="SAM" id="Phobius"/>
    </source>
</evidence>
<name>A0A178D443_9EURO</name>
<proteinExistence type="predicted"/>